<organism evidence="2 3">
    <name type="scientific">Mycobacterium phage Nazo</name>
    <dbReference type="NCBI Taxonomy" id="1897547"/>
    <lineage>
        <taxon>Viruses</taxon>
        <taxon>Duplodnaviria</taxon>
        <taxon>Heunggongvirae</taxon>
        <taxon>Uroviricota</taxon>
        <taxon>Caudoviricetes</taxon>
        <taxon>Pclasvirinae</taxon>
        <taxon>Bignuzvirus</taxon>
        <taxon>Bignuzvirus bignuz</taxon>
    </lineage>
</organism>
<accession>A0A1D8EV33</accession>
<protein>
    <submittedName>
        <fullName evidence="2">RepA-like replication initiator</fullName>
    </submittedName>
</protein>
<evidence type="ECO:0000313" key="3">
    <source>
        <dbReference type="Proteomes" id="UP000223831"/>
    </source>
</evidence>
<feature type="compositionally biased region" description="Low complexity" evidence="1">
    <location>
        <begin position="267"/>
        <end position="278"/>
    </location>
</feature>
<feature type="region of interest" description="Disordered" evidence="1">
    <location>
        <begin position="257"/>
        <end position="278"/>
    </location>
</feature>
<feature type="compositionally biased region" description="Basic and acidic residues" evidence="1">
    <location>
        <begin position="105"/>
        <end position="126"/>
    </location>
</feature>
<name>A0A1D8EV33_9CAUD</name>
<gene>
    <name evidence="2" type="primary">64</name>
    <name evidence="2" type="ORF">PBI_NAZO_64</name>
</gene>
<dbReference type="EMBL" id="KX641262">
    <property type="protein sequence ID" value="AOT24903.1"/>
    <property type="molecule type" value="Genomic_DNA"/>
</dbReference>
<dbReference type="Proteomes" id="UP000223831">
    <property type="component" value="Genome"/>
</dbReference>
<evidence type="ECO:0000313" key="2">
    <source>
        <dbReference type="EMBL" id="AOT24903.1"/>
    </source>
</evidence>
<evidence type="ECO:0000256" key="1">
    <source>
        <dbReference type="SAM" id="MobiDB-lite"/>
    </source>
</evidence>
<reference evidence="2 3" key="1">
    <citation type="submission" date="2016-07" db="EMBL/GenBank/DDBJ databases">
        <authorList>
            <person name="Adam N."/>
            <person name="Zuma S.H."/>
            <person name="Shabalala X.C."/>
            <person name="Zuke Z.H."/>
            <person name="Mpangane S."/>
            <person name="Maenetje N."/>
            <person name="Lafia M."/>
            <person name="Tshabalala L.M."/>
            <person name="Zwane T.C."/>
            <person name="Garlena R.A."/>
            <person name="Russell D.A."/>
            <person name="Bowman C.A."/>
            <person name="Rubin E."/>
            <person name="Larsen M.H."/>
            <person name="Guerrero C.A."/>
            <person name="Jacobs-Sera D."/>
            <person name="Hatfull G.F."/>
        </authorList>
    </citation>
    <scope>NUCLEOTIDE SEQUENCE [LARGE SCALE GENOMIC DNA]</scope>
</reference>
<proteinExistence type="predicted"/>
<sequence>MRIRSTKPEFWRSERIASVSWDARLVLKGLESYVDDNGVGKDDIALIVGDVFPRDMLANPRETYARVSEAISELHQAGLLWRYESDGTRLLFVSWWEDIQRIDKPGKGRFRRPDGTTNYRDSEIRESVASPRETVAPGTGEQGNRGTGESSSLTLVEGGVGGDPQNVDDAAPNLPAVAHSAPGAPAAKAPRGSRLPEGWMPDDETIASMREQFPLVDLRAEHAKFTDYWRGVAGAKGRKADWLATWRNWIRRAAENAPRSGAGGGAPASNGIGKPSQKALGWEQAGAALLAELGEVNR</sequence>
<feature type="compositionally biased region" description="Low complexity" evidence="1">
    <location>
        <begin position="175"/>
        <end position="190"/>
    </location>
</feature>
<feature type="region of interest" description="Disordered" evidence="1">
    <location>
        <begin position="105"/>
        <end position="197"/>
    </location>
</feature>